<dbReference type="AlphaFoldDB" id="A0A5C5RCG4"/>
<feature type="chain" id="PRO_5023132440" description="Peptidase S33 tripeptidyl aminopeptidase-like C-terminal domain-containing protein" evidence="2">
    <location>
        <begin position="27"/>
        <end position="517"/>
    </location>
</feature>
<sequence>MPHARTRALAAAGMAAVAIVAVSACAPVPAPTPDYVTDFGKGGGAPSASAENGPKGPEWRASAKDPLAWQDCTSRLAARYGTPPAANATLECATLTVGVGQTDAPLQLSVTRARVPGTPGSAAPLVLAGGTEFTGQRALATLAAGDSPVLANRPVVAVERRGIGTSGALTCRTAPDQSLLRSGGTAGPNLQARVAEVSGAARRAATSCGDAYPDAISGFTAAAAADDLEKLRTTWDVPALGLLAVGDGSTAALAYAAKHPKQVARLVLDSPVRYGGTELQRAEDAARGTSATVDAFAAQCGPTCALGADPAGAVRGIIADAAAGRLGTFTDSDLRRAVVLTLGIGPGDRDVRITRLATALQGARSGDAAPLRALLRSADETLGTDGQFVARCSDAVTKASPDQILASAQRWGSEYRLGAAAALDLGACSAWPTMPAPPNLTDLGVRSVVATSAADPLTARTALDTLTGQLTVVGAQPSAITWAGMGDGAVIRSSCVQKSLIGYLDKLDAPSTRACPA</sequence>
<dbReference type="PROSITE" id="PS51257">
    <property type="entry name" value="PROKAR_LIPOPROTEIN"/>
    <property type="match status" value="1"/>
</dbReference>
<dbReference type="InterPro" id="IPR013595">
    <property type="entry name" value="Pept_S33_TAP-like_C"/>
</dbReference>
<evidence type="ECO:0000256" key="2">
    <source>
        <dbReference type="SAM" id="SignalP"/>
    </source>
</evidence>
<comment type="caution">
    <text evidence="4">The sequence shown here is derived from an EMBL/GenBank/DDBJ whole genome shotgun (WGS) entry which is preliminary data.</text>
</comment>
<keyword evidence="2" id="KW-0732">Signal</keyword>
<dbReference type="EMBL" id="VIGW01000003">
    <property type="protein sequence ID" value="TWS20093.1"/>
    <property type="molecule type" value="Genomic_DNA"/>
</dbReference>
<dbReference type="RefSeq" id="WP_146560472.1">
    <property type="nucleotide sequence ID" value="NZ_VIGW01000003.1"/>
</dbReference>
<dbReference type="Proteomes" id="UP000317291">
    <property type="component" value="Unassembled WGS sequence"/>
</dbReference>
<feature type="domain" description="Peptidase S33 tripeptidyl aminopeptidase-like C-terminal" evidence="3">
    <location>
        <begin position="418"/>
        <end position="511"/>
    </location>
</feature>
<name>A0A5C5RCG4_9ACTN</name>
<keyword evidence="5" id="KW-1185">Reference proteome</keyword>
<evidence type="ECO:0000313" key="4">
    <source>
        <dbReference type="EMBL" id="TWS20093.1"/>
    </source>
</evidence>
<dbReference type="Pfam" id="PF08386">
    <property type="entry name" value="Abhydrolase_4"/>
    <property type="match status" value="1"/>
</dbReference>
<feature type="signal peptide" evidence="2">
    <location>
        <begin position="1"/>
        <end position="26"/>
    </location>
</feature>
<reference evidence="4 5" key="1">
    <citation type="submission" date="2019-06" db="EMBL/GenBank/DDBJ databases">
        <title>Tsukamurella conjunctivitidis sp. nov., Tsukamurella assacharolytica sp. nov. and Tsukamurella sputae sp. nov. isolated from patients with conjunctivitis, bacteraemia (lymphoma) and respiratory infection (sputum) in Hong Kong.</title>
        <authorList>
            <person name="Teng J.L.L."/>
            <person name="Lee H.H."/>
            <person name="Fong J.Y.H."/>
            <person name="Fok K.M.N."/>
            <person name="Lau S.K.P."/>
            <person name="Woo P.C.Y."/>
        </authorList>
    </citation>
    <scope>NUCLEOTIDE SEQUENCE [LARGE SCALE GENOMIC DNA]</scope>
    <source>
        <strain evidence="4 5">HKU71</strain>
    </source>
</reference>
<organism evidence="4 5">
    <name type="scientific">Tsukamurella asaccharolytica</name>
    <dbReference type="NCBI Taxonomy" id="2592067"/>
    <lineage>
        <taxon>Bacteria</taxon>
        <taxon>Bacillati</taxon>
        <taxon>Actinomycetota</taxon>
        <taxon>Actinomycetes</taxon>
        <taxon>Mycobacteriales</taxon>
        <taxon>Tsukamurellaceae</taxon>
        <taxon>Tsukamurella</taxon>
    </lineage>
</organism>
<dbReference type="Gene3D" id="3.40.50.1820">
    <property type="entry name" value="alpha/beta hydrolase"/>
    <property type="match status" value="1"/>
</dbReference>
<dbReference type="OrthoDB" id="5166357at2"/>
<proteinExistence type="predicted"/>
<dbReference type="SUPFAM" id="SSF53474">
    <property type="entry name" value="alpha/beta-Hydrolases"/>
    <property type="match status" value="1"/>
</dbReference>
<gene>
    <name evidence="4" type="ORF">FK529_08160</name>
</gene>
<dbReference type="InterPro" id="IPR029058">
    <property type="entry name" value="AB_hydrolase_fold"/>
</dbReference>
<accession>A0A5C5RCG4</accession>
<evidence type="ECO:0000256" key="1">
    <source>
        <dbReference type="SAM" id="MobiDB-lite"/>
    </source>
</evidence>
<evidence type="ECO:0000259" key="3">
    <source>
        <dbReference type="Pfam" id="PF08386"/>
    </source>
</evidence>
<protein>
    <recommendedName>
        <fullName evidence="3">Peptidase S33 tripeptidyl aminopeptidase-like C-terminal domain-containing protein</fullName>
    </recommendedName>
</protein>
<feature type="region of interest" description="Disordered" evidence="1">
    <location>
        <begin position="37"/>
        <end position="64"/>
    </location>
</feature>
<evidence type="ECO:0000313" key="5">
    <source>
        <dbReference type="Proteomes" id="UP000317291"/>
    </source>
</evidence>